<dbReference type="SUPFAM" id="SSF55144">
    <property type="entry name" value="LigT-like"/>
    <property type="match status" value="1"/>
</dbReference>
<proteinExistence type="inferred from homology"/>
<feature type="active site" description="Proton donor" evidence="2">
    <location>
        <position position="41"/>
    </location>
</feature>
<accession>A0A163BTG7</accession>
<dbReference type="PANTHER" id="PTHR35561:SF1">
    <property type="entry name" value="RNA 2',3'-CYCLIC PHOSPHODIESTERASE"/>
    <property type="match status" value="1"/>
</dbReference>
<dbReference type="STRING" id="1452487.AVW16_13590"/>
<organism evidence="3 4">
    <name type="scientific">Crenobacter luteus</name>
    <dbReference type="NCBI Taxonomy" id="1452487"/>
    <lineage>
        <taxon>Bacteria</taxon>
        <taxon>Pseudomonadati</taxon>
        <taxon>Pseudomonadota</taxon>
        <taxon>Betaproteobacteria</taxon>
        <taxon>Neisseriales</taxon>
        <taxon>Neisseriaceae</taxon>
        <taxon>Crenobacter</taxon>
    </lineage>
</organism>
<feature type="active site" description="Proton acceptor" evidence="2">
    <location>
        <position position="124"/>
    </location>
</feature>
<evidence type="ECO:0000313" key="4">
    <source>
        <dbReference type="Proteomes" id="UP000076625"/>
    </source>
</evidence>
<evidence type="ECO:0000313" key="3">
    <source>
        <dbReference type="EMBL" id="KZE28897.1"/>
    </source>
</evidence>
<name>A0A163BTG7_9NEIS</name>
<comment type="catalytic activity">
    <reaction evidence="2">
        <text>a 3'-end 2',3'-cyclophospho-ribonucleotide-RNA + H2O = a 3'-end 2'-phospho-ribonucleotide-RNA + H(+)</text>
        <dbReference type="Rhea" id="RHEA:11828"/>
        <dbReference type="Rhea" id="RHEA-COMP:10464"/>
        <dbReference type="Rhea" id="RHEA-COMP:17353"/>
        <dbReference type="ChEBI" id="CHEBI:15377"/>
        <dbReference type="ChEBI" id="CHEBI:15378"/>
        <dbReference type="ChEBI" id="CHEBI:83064"/>
        <dbReference type="ChEBI" id="CHEBI:173113"/>
        <dbReference type="EC" id="3.1.4.58"/>
    </reaction>
</comment>
<gene>
    <name evidence="3" type="ORF">AVW16_13590</name>
</gene>
<feature type="short sequence motif" description="HXTX 1" evidence="2">
    <location>
        <begin position="41"/>
        <end position="44"/>
    </location>
</feature>
<comment type="function">
    <text evidence="2">Hydrolyzes RNA 2',3'-cyclic phosphodiester to an RNA 2'-phosphomonoester.</text>
</comment>
<dbReference type="HAMAP" id="MF_01940">
    <property type="entry name" value="RNA_CPDase"/>
    <property type="match status" value="1"/>
</dbReference>
<comment type="caution">
    <text evidence="3">The sequence shown here is derived from an EMBL/GenBank/DDBJ whole genome shotgun (WGS) entry which is preliminary data.</text>
</comment>
<dbReference type="Gene3D" id="3.90.1140.10">
    <property type="entry name" value="Cyclic phosphodiesterase"/>
    <property type="match status" value="1"/>
</dbReference>
<dbReference type="InterPro" id="IPR009097">
    <property type="entry name" value="Cyclic_Pdiesterase"/>
</dbReference>
<evidence type="ECO:0000256" key="1">
    <source>
        <dbReference type="ARBA" id="ARBA00022801"/>
    </source>
</evidence>
<dbReference type="InterPro" id="IPR004175">
    <property type="entry name" value="RNA_CPDase"/>
</dbReference>
<reference evidence="4" key="1">
    <citation type="submission" date="2016-01" db="EMBL/GenBank/DDBJ databases">
        <title>Draft genome of Chromobacterium sp. F49.</title>
        <authorList>
            <person name="Hong K.W."/>
        </authorList>
    </citation>
    <scope>NUCLEOTIDE SEQUENCE [LARGE SCALE GENOMIC DNA]</scope>
    <source>
        <strain evidence="4">CN10</strain>
    </source>
</reference>
<dbReference type="GO" id="GO:0008664">
    <property type="term" value="F:RNA 2',3'-cyclic 3'-phosphodiesterase activity"/>
    <property type="evidence" value="ECO:0007669"/>
    <property type="project" value="UniProtKB-EC"/>
</dbReference>
<dbReference type="OrthoDB" id="7061261at2"/>
<protein>
    <recommendedName>
        <fullName evidence="2">RNA 2',3'-cyclic phosphodiesterase</fullName>
        <shortName evidence="2">RNA 2',3'-CPDase</shortName>
        <ecNumber evidence="2">3.1.4.58</ecNumber>
    </recommendedName>
</protein>
<dbReference type="Proteomes" id="UP000076625">
    <property type="component" value="Unassembled WGS sequence"/>
</dbReference>
<dbReference type="GO" id="GO:0004113">
    <property type="term" value="F:2',3'-cyclic-nucleotide 3'-phosphodiesterase activity"/>
    <property type="evidence" value="ECO:0007669"/>
    <property type="project" value="InterPro"/>
</dbReference>
<sequence length="181" mass="18920">MSAMRLFFAVWPDDAARAALARLAAGPWPHGARPVAPEALHLTLAFLGEVDEALLPALTALGARLGQRCAPCRMRLTRAGVWPGGVAWLAPARTPAPLAGLVAALGAGLGELGVRTDTRRFKPHVTLARRAAPWTPGAPAAIAYPIDHLALLASDTGPGGARYRTLARWPLSGAKRRAAPV</sequence>
<comment type="similarity">
    <text evidence="2">Belongs to the 2H phosphoesterase superfamily. ThpR family.</text>
</comment>
<keyword evidence="4" id="KW-1185">Reference proteome</keyword>
<feature type="short sequence motif" description="HXTX 2" evidence="2">
    <location>
        <begin position="124"/>
        <end position="127"/>
    </location>
</feature>
<evidence type="ECO:0000256" key="2">
    <source>
        <dbReference type="HAMAP-Rule" id="MF_01940"/>
    </source>
</evidence>
<keyword evidence="1 2" id="KW-0378">Hydrolase</keyword>
<dbReference type="PANTHER" id="PTHR35561">
    <property type="entry name" value="RNA 2',3'-CYCLIC PHOSPHODIESTERASE"/>
    <property type="match status" value="1"/>
</dbReference>
<dbReference type="NCBIfam" id="TIGR02258">
    <property type="entry name" value="2_5_ligase"/>
    <property type="match status" value="1"/>
</dbReference>
<dbReference type="EMBL" id="LQQU01000035">
    <property type="protein sequence ID" value="KZE28897.1"/>
    <property type="molecule type" value="Genomic_DNA"/>
</dbReference>
<dbReference type="EC" id="3.1.4.58" evidence="2"/>
<dbReference type="Pfam" id="PF13563">
    <property type="entry name" value="2_5_RNA_ligase2"/>
    <property type="match status" value="1"/>
</dbReference>
<dbReference type="AlphaFoldDB" id="A0A163BTG7"/>